<name>A0ABY5NYG5_9ENTE</name>
<dbReference type="PANTHER" id="PTHR43213">
    <property type="entry name" value="BIFUNCTIONAL DTTP/UTP PYROPHOSPHATASE/METHYLTRANSFERASE PROTEIN-RELATED"/>
    <property type="match status" value="1"/>
</dbReference>
<feature type="site" description="Important for substrate specificity" evidence="3">
    <location>
        <position position="67"/>
    </location>
</feature>
<dbReference type="InterPro" id="IPR029001">
    <property type="entry name" value="ITPase-like_fam"/>
</dbReference>
<gene>
    <name evidence="4" type="primary">maf</name>
    <name evidence="4" type="ORF">G314FT_08590</name>
</gene>
<dbReference type="GO" id="GO:0047429">
    <property type="term" value="F:nucleoside triphosphate diphosphatase activity"/>
    <property type="evidence" value="ECO:0007669"/>
    <property type="project" value="UniProtKB-EC"/>
</dbReference>
<comment type="caution">
    <text evidence="3">Lacks conserved residue(s) required for the propagation of feature annotation.</text>
</comment>
<evidence type="ECO:0000256" key="2">
    <source>
        <dbReference type="ARBA" id="ARBA00022801"/>
    </source>
</evidence>
<dbReference type="NCBIfam" id="TIGR00172">
    <property type="entry name" value="maf"/>
    <property type="match status" value="1"/>
</dbReference>
<dbReference type="Gene3D" id="3.90.950.10">
    <property type="match status" value="1"/>
</dbReference>
<evidence type="ECO:0000313" key="4">
    <source>
        <dbReference type="EMBL" id="UUV98705.1"/>
    </source>
</evidence>
<sequence>MILASASPRRKELLSFVTSHFTISPADIDETVNLDELPKDYVRRMAREKAKEIVKLYPNETVIGCDTTVVLDNDIMGKPIDEKDAYYMLEKLSGKTHSVMTAVCVITPEERYEHIEEVEVVFYSLDKEDINGYIQSGEPMDKAGAYGIQGKASVFVKEIKGDYFSIVGLPVGYLNQLFKQLGR</sequence>
<evidence type="ECO:0000256" key="1">
    <source>
        <dbReference type="ARBA" id="ARBA00001968"/>
    </source>
</evidence>
<feature type="site" description="Important for substrate specificity" evidence="3">
    <location>
        <position position="9"/>
    </location>
</feature>
<dbReference type="HAMAP" id="MF_00528">
    <property type="entry name" value="Maf"/>
    <property type="match status" value="1"/>
</dbReference>
<dbReference type="PANTHER" id="PTHR43213:SF5">
    <property type="entry name" value="BIFUNCTIONAL DTTP_UTP PYROPHOSPHATASE_METHYLTRANSFERASE PROTEIN-RELATED"/>
    <property type="match status" value="1"/>
</dbReference>
<comment type="catalytic activity">
    <reaction evidence="3">
        <text>UTP + H2O = UMP + diphosphate + H(+)</text>
        <dbReference type="Rhea" id="RHEA:29395"/>
        <dbReference type="ChEBI" id="CHEBI:15377"/>
        <dbReference type="ChEBI" id="CHEBI:15378"/>
        <dbReference type="ChEBI" id="CHEBI:33019"/>
        <dbReference type="ChEBI" id="CHEBI:46398"/>
        <dbReference type="ChEBI" id="CHEBI:57865"/>
        <dbReference type="EC" id="3.6.1.9"/>
    </reaction>
</comment>
<dbReference type="CDD" id="cd00555">
    <property type="entry name" value="Maf"/>
    <property type="match status" value="1"/>
</dbReference>
<keyword evidence="3" id="KW-0546">Nucleotide metabolism</keyword>
<dbReference type="PIRSF" id="PIRSF006305">
    <property type="entry name" value="Maf"/>
    <property type="match status" value="1"/>
</dbReference>
<protein>
    <recommendedName>
        <fullName evidence="3">dTTP/UTP pyrophosphatase</fullName>
        <shortName evidence="3">dTTPase/UTPase</shortName>
        <ecNumber evidence="3">3.6.1.9</ecNumber>
    </recommendedName>
    <alternativeName>
        <fullName evidence="3">Nucleoside triphosphate pyrophosphatase</fullName>
    </alternativeName>
    <alternativeName>
        <fullName evidence="3">Nucleotide pyrophosphatase</fullName>
        <shortName evidence="3">Nucleotide PPase</shortName>
    </alternativeName>
</protein>
<keyword evidence="3" id="KW-0963">Cytoplasm</keyword>
<feature type="active site" description="Proton acceptor" evidence="3">
    <location>
        <position position="66"/>
    </location>
</feature>
<reference evidence="4" key="2">
    <citation type="submission" date="2022-08" db="EMBL/GenBank/DDBJ databases">
        <authorList>
            <person name="Poehlein A."/>
            <person name="Guzman J."/>
            <person name="Daniel R."/>
            <person name="Vilcinskas A."/>
        </authorList>
    </citation>
    <scope>NUCLEOTIDE SEQUENCE</scope>
    <source>
        <strain evidence="4">G314FT</strain>
    </source>
</reference>
<organism evidence="4 5">
    <name type="scientific">Vagococcus luciliae</name>
    <dbReference type="NCBI Taxonomy" id="2920380"/>
    <lineage>
        <taxon>Bacteria</taxon>
        <taxon>Bacillati</taxon>
        <taxon>Bacillota</taxon>
        <taxon>Bacilli</taxon>
        <taxon>Lactobacillales</taxon>
        <taxon>Enterococcaceae</taxon>
        <taxon>Vagococcus</taxon>
    </lineage>
</organism>
<comment type="catalytic activity">
    <reaction evidence="3">
        <text>dTTP + H2O = dTMP + diphosphate + H(+)</text>
        <dbReference type="Rhea" id="RHEA:28534"/>
        <dbReference type="ChEBI" id="CHEBI:15377"/>
        <dbReference type="ChEBI" id="CHEBI:15378"/>
        <dbReference type="ChEBI" id="CHEBI:33019"/>
        <dbReference type="ChEBI" id="CHEBI:37568"/>
        <dbReference type="ChEBI" id="CHEBI:63528"/>
        <dbReference type="EC" id="3.6.1.9"/>
    </reaction>
</comment>
<reference evidence="4" key="1">
    <citation type="submission" date="2022-08" db="EMBL/GenBank/DDBJ databases">
        <title>Genome sequence of Vagococcus luciliae DSM 112651.</title>
        <authorList>
            <person name="Juan G."/>
            <person name="Anja P."/>
            <person name="Rolf D."/>
            <person name="Kampfer P."/>
            <person name="Vilcinskas A."/>
        </authorList>
    </citation>
    <scope>NUCLEOTIDE SEQUENCE</scope>
    <source>
        <strain evidence="4">G314FT</strain>
    </source>
</reference>
<evidence type="ECO:0000256" key="3">
    <source>
        <dbReference type="HAMAP-Rule" id="MF_00528"/>
    </source>
</evidence>
<proteinExistence type="inferred from homology"/>
<comment type="similarity">
    <text evidence="3">Belongs to the Maf family. YhdE subfamily.</text>
</comment>
<keyword evidence="2 3" id="KW-0378">Hydrolase</keyword>
<dbReference type="SUPFAM" id="SSF52972">
    <property type="entry name" value="ITPase-like"/>
    <property type="match status" value="1"/>
</dbReference>
<dbReference type="EC" id="3.6.1.9" evidence="3"/>
<dbReference type="RefSeq" id="WP_257702208.1">
    <property type="nucleotide sequence ID" value="NZ_CP102451.1"/>
</dbReference>
<evidence type="ECO:0000313" key="5">
    <source>
        <dbReference type="Proteomes" id="UP001058273"/>
    </source>
</evidence>
<feature type="site" description="Important for substrate specificity" evidence="3">
    <location>
        <position position="149"/>
    </location>
</feature>
<dbReference type="Proteomes" id="UP001058273">
    <property type="component" value="Chromosome"/>
</dbReference>
<keyword evidence="5" id="KW-1185">Reference proteome</keyword>
<dbReference type="EMBL" id="CP102451">
    <property type="protein sequence ID" value="UUV98705.1"/>
    <property type="molecule type" value="Genomic_DNA"/>
</dbReference>
<comment type="cofactor">
    <cofactor evidence="1 3">
        <name>a divalent metal cation</name>
        <dbReference type="ChEBI" id="CHEBI:60240"/>
    </cofactor>
</comment>
<accession>A0ABY5NYG5</accession>
<dbReference type="Pfam" id="PF02545">
    <property type="entry name" value="Maf"/>
    <property type="match status" value="1"/>
</dbReference>
<comment type="function">
    <text evidence="3">Nucleoside triphosphate pyrophosphatase that hydrolyzes dTTP and UTP. May have a dual role in cell division arrest and in preventing the incorporation of modified nucleotides into cellular nucleic acids.</text>
</comment>
<dbReference type="InterPro" id="IPR003697">
    <property type="entry name" value="Maf-like"/>
</dbReference>
<comment type="subcellular location">
    <subcellularLocation>
        <location evidence="3">Cytoplasm</location>
    </subcellularLocation>
</comment>